<dbReference type="EMBL" id="NBAG03000268">
    <property type="protein sequence ID" value="PNI54555.1"/>
    <property type="molecule type" value="Genomic_DNA"/>
</dbReference>
<organism evidence="2 3">
    <name type="scientific">Pan troglodytes</name>
    <name type="common">Chimpanzee</name>
    <dbReference type="NCBI Taxonomy" id="9598"/>
    <lineage>
        <taxon>Eukaryota</taxon>
        <taxon>Metazoa</taxon>
        <taxon>Chordata</taxon>
        <taxon>Craniata</taxon>
        <taxon>Vertebrata</taxon>
        <taxon>Euteleostomi</taxon>
        <taxon>Mammalia</taxon>
        <taxon>Eutheria</taxon>
        <taxon>Euarchontoglires</taxon>
        <taxon>Primates</taxon>
        <taxon>Haplorrhini</taxon>
        <taxon>Catarrhini</taxon>
        <taxon>Hominidae</taxon>
        <taxon>Pan</taxon>
    </lineage>
</organism>
<evidence type="ECO:0000313" key="2">
    <source>
        <dbReference type="EMBL" id="PNI54555.1"/>
    </source>
</evidence>
<proteinExistence type="predicted"/>
<accession>A0A2J8M4X2</accession>
<dbReference type="AlphaFoldDB" id="A0A2J8M4X2"/>
<comment type="caution">
    <text evidence="2">The sequence shown here is derived from an EMBL/GenBank/DDBJ whole genome shotgun (WGS) entry which is preliminary data.</text>
</comment>
<dbReference type="Proteomes" id="UP000236370">
    <property type="component" value="Unassembled WGS sequence"/>
</dbReference>
<dbReference type="PANTHER" id="PTHR31095:SF3">
    <property type="entry name" value="RIKEN CDNA 9930021J03 GENE"/>
    <property type="match status" value="1"/>
</dbReference>
<sequence>EIQNKLLIIKKKAKHKKHKSGKKSVSKKAITKKRKTVIKSPTVPEFQLICTNLDELRELITKIENELKDLENSRKKSVSNVPSISRLPTPSPCHTPASVMLVLSYPSQITVAECSCSLVVRENGIIGGKL</sequence>
<feature type="non-terminal residue" evidence="2">
    <location>
        <position position="1"/>
    </location>
</feature>
<keyword evidence="1" id="KW-0175">Coiled coil</keyword>
<dbReference type="PANTHER" id="PTHR31095">
    <property type="entry name" value="RIKEN CDNA 9930021J03 GENE"/>
    <property type="match status" value="1"/>
</dbReference>
<name>A0A2J8M4X2_PANTR</name>
<protein>
    <submittedName>
        <fullName evidence="2">KIAA2026 isoform 4</fullName>
    </submittedName>
</protein>
<feature type="coiled-coil region" evidence="1">
    <location>
        <begin position="53"/>
        <end position="80"/>
    </location>
</feature>
<dbReference type="InterPro" id="IPR040214">
    <property type="entry name" value="BRD10"/>
</dbReference>
<evidence type="ECO:0000313" key="3">
    <source>
        <dbReference type="Proteomes" id="UP000236370"/>
    </source>
</evidence>
<reference evidence="2 3" key="1">
    <citation type="submission" date="2017-12" db="EMBL/GenBank/DDBJ databases">
        <title>High-resolution comparative analysis of great ape genomes.</title>
        <authorList>
            <person name="Pollen A."/>
            <person name="Hastie A."/>
            <person name="Hormozdiari F."/>
            <person name="Dougherty M."/>
            <person name="Liu R."/>
            <person name="Chaisson M."/>
            <person name="Hoppe E."/>
            <person name="Hill C."/>
            <person name="Pang A."/>
            <person name="Hillier L."/>
            <person name="Baker C."/>
            <person name="Armstrong J."/>
            <person name="Shendure J."/>
            <person name="Paten B."/>
            <person name="Wilson R."/>
            <person name="Chao H."/>
            <person name="Schneider V."/>
            <person name="Ventura M."/>
            <person name="Kronenberg Z."/>
            <person name="Murali S."/>
            <person name="Gordon D."/>
            <person name="Cantsilieris S."/>
            <person name="Munson K."/>
            <person name="Nelson B."/>
            <person name="Raja A."/>
            <person name="Underwood J."/>
            <person name="Diekhans M."/>
            <person name="Fiddes I."/>
            <person name="Haussler D."/>
            <person name="Eichler E."/>
        </authorList>
    </citation>
    <scope>NUCLEOTIDE SEQUENCE [LARGE SCALE GENOMIC DNA]</scope>
    <source>
        <strain evidence="2">Yerkes chimp pedigree #C0471</strain>
    </source>
</reference>
<evidence type="ECO:0000256" key="1">
    <source>
        <dbReference type="SAM" id="Coils"/>
    </source>
</evidence>
<gene>
    <name evidence="2" type="ORF">CK820_G0023663</name>
</gene>